<dbReference type="InterPro" id="IPR036188">
    <property type="entry name" value="FAD/NAD-bd_sf"/>
</dbReference>
<comment type="similarity">
    <text evidence="3">Belongs to the DAMOX/DASOX family.</text>
</comment>
<dbReference type="PANTHER" id="PTHR11530:SF11">
    <property type="entry name" value="D-ASPARTATE OXIDASE"/>
    <property type="match status" value="1"/>
</dbReference>
<dbReference type="InterPro" id="IPR006076">
    <property type="entry name" value="FAD-dep_OxRdtase"/>
</dbReference>
<evidence type="ECO:0000256" key="5">
    <source>
        <dbReference type="ARBA" id="ARBA00022827"/>
    </source>
</evidence>
<evidence type="ECO:0000313" key="8">
    <source>
        <dbReference type="Proteomes" id="UP000095281"/>
    </source>
</evidence>
<dbReference type="AlphaFoldDB" id="A0A1I8BPG4"/>
<comment type="cofactor">
    <cofactor evidence="1">
        <name>FAD</name>
        <dbReference type="ChEBI" id="CHEBI:57692"/>
    </cofactor>
</comment>
<sequence length="365" mass="40824">MIETRNLIAPKLSDSNLGNKILGHRPCRHGPPRIEIEKKKYNGKIKIIGHNYGHAGSGWTLAPAIVYHLNKLLVEEIEENERIKEIKDKNYKELPLCIIGAGVIGLFTAYDLLNKGFNNLTVIAESFEELTSHIAGGLLAPFALEIENPSEQALIDKFCIETYNFYLAIAQGKNTQFPSICAQIVPAYVDEAVAKSLGDPYVIAGVMNPPKQVKIQFNTFPNKKQKLLFVVDKAILVQTNEMMNRIFNLLLESGKVKFIKKKIESFEQIEEADIIINCSGIGAKRICLDEKMFSIQGHLINLKEQNEADLNYMITCHGKIGKSDSGQIVERAFYFFPKRTIPSEKGSFGVIGGTFVHGEFLVTSY</sequence>
<protein>
    <submittedName>
        <fullName evidence="9">DAO domain-containing protein</fullName>
    </submittedName>
</protein>
<accession>A0A1I8BPG4</accession>
<dbReference type="GO" id="GO:0003884">
    <property type="term" value="F:D-amino-acid oxidase activity"/>
    <property type="evidence" value="ECO:0007669"/>
    <property type="project" value="InterPro"/>
</dbReference>
<dbReference type="Pfam" id="PF01266">
    <property type="entry name" value="DAO"/>
    <property type="match status" value="1"/>
</dbReference>
<dbReference type="PANTHER" id="PTHR11530">
    <property type="entry name" value="D-AMINO ACID OXIDASE"/>
    <property type="match status" value="1"/>
</dbReference>
<dbReference type="Proteomes" id="UP000095281">
    <property type="component" value="Unplaced"/>
</dbReference>
<evidence type="ECO:0000259" key="7">
    <source>
        <dbReference type="Pfam" id="PF01266"/>
    </source>
</evidence>
<evidence type="ECO:0000256" key="3">
    <source>
        <dbReference type="ARBA" id="ARBA00006730"/>
    </source>
</evidence>
<proteinExistence type="inferred from homology"/>
<feature type="domain" description="FAD dependent oxidoreductase" evidence="7">
    <location>
        <begin position="96"/>
        <end position="309"/>
    </location>
</feature>
<evidence type="ECO:0000256" key="6">
    <source>
        <dbReference type="ARBA" id="ARBA00023002"/>
    </source>
</evidence>
<keyword evidence="6" id="KW-0560">Oxidoreductase</keyword>
<dbReference type="GO" id="GO:0005782">
    <property type="term" value="C:peroxisomal matrix"/>
    <property type="evidence" value="ECO:0007669"/>
    <property type="project" value="UniProtKB-SubCell"/>
</dbReference>
<evidence type="ECO:0000313" key="9">
    <source>
        <dbReference type="WBParaSite" id="MhA1_Contig343.frz3.gene2"/>
    </source>
</evidence>
<dbReference type="WBParaSite" id="MhA1_Contig343.frz3.gene2">
    <property type="protein sequence ID" value="MhA1_Contig343.frz3.gene2"/>
    <property type="gene ID" value="MhA1_Contig343.frz3.gene2"/>
</dbReference>
<evidence type="ECO:0000256" key="4">
    <source>
        <dbReference type="ARBA" id="ARBA00022630"/>
    </source>
</evidence>
<comment type="subcellular location">
    <subcellularLocation>
        <location evidence="2">Peroxisome matrix</location>
    </subcellularLocation>
</comment>
<evidence type="ECO:0000256" key="2">
    <source>
        <dbReference type="ARBA" id="ARBA00004253"/>
    </source>
</evidence>
<keyword evidence="5" id="KW-0274">FAD</keyword>
<name>A0A1I8BPG4_MELHA</name>
<keyword evidence="4" id="KW-0285">Flavoprotein</keyword>
<dbReference type="InterPro" id="IPR023209">
    <property type="entry name" value="DAO"/>
</dbReference>
<evidence type="ECO:0000256" key="1">
    <source>
        <dbReference type="ARBA" id="ARBA00001974"/>
    </source>
</evidence>
<dbReference type="GO" id="GO:0071949">
    <property type="term" value="F:FAD binding"/>
    <property type="evidence" value="ECO:0007669"/>
    <property type="project" value="InterPro"/>
</dbReference>
<dbReference type="Gene3D" id="3.40.50.720">
    <property type="entry name" value="NAD(P)-binding Rossmann-like Domain"/>
    <property type="match status" value="3"/>
</dbReference>
<dbReference type="GO" id="GO:0019478">
    <property type="term" value="P:D-amino acid catabolic process"/>
    <property type="evidence" value="ECO:0007669"/>
    <property type="project" value="TreeGrafter"/>
</dbReference>
<reference evidence="9" key="1">
    <citation type="submission" date="2016-11" db="UniProtKB">
        <authorList>
            <consortium name="WormBaseParasite"/>
        </authorList>
    </citation>
    <scope>IDENTIFICATION</scope>
</reference>
<organism evidence="8 9">
    <name type="scientific">Meloidogyne hapla</name>
    <name type="common">Root-knot nematode worm</name>
    <dbReference type="NCBI Taxonomy" id="6305"/>
    <lineage>
        <taxon>Eukaryota</taxon>
        <taxon>Metazoa</taxon>
        <taxon>Ecdysozoa</taxon>
        <taxon>Nematoda</taxon>
        <taxon>Chromadorea</taxon>
        <taxon>Rhabditida</taxon>
        <taxon>Tylenchina</taxon>
        <taxon>Tylenchomorpha</taxon>
        <taxon>Tylenchoidea</taxon>
        <taxon>Meloidogynidae</taxon>
        <taxon>Meloidogyninae</taxon>
        <taxon>Meloidogyne</taxon>
    </lineage>
</organism>
<keyword evidence="8" id="KW-1185">Reference proteome</keyword>
<dbReference type="SUPFAM" id="SSF51905">
    <property type="entry name" value="FAD/NAD(P)-binding domain"/>
    <property type="match status" value="1"/>
</dbReference>